<dbReference type="EMBL" id="MU167484">
    <property type="protein sequence ID" value="KAG0140040.1"/>
    <property type="molecule type" value="Genomic_DNA"/>
</dbReference>
<proteinExistence type="predicted"/>
<keyword evidence="1" id="KW-0812">Transmembrane</keyword>
<keyword evidence="3" id="KW-1185">Reference proteome</keyword>
<accession>A0A9P6N5Y4</accession>
<sequence length="53" mass="6085">IRLKEENEEKTSVIKSSNAVSYGFGFLVPFVGMYLTKGGERTFHQGCLLIFWR</sequence>
<comment type="caution">
    <text evidence="2">The sequence shown here is derived from an EMBL/GenBank/DDBJ whole genome shotgun (WGS) entry which is preliminary data.</text>
</comment>
<evidence type="ECO:0000313" key="2">
    <source>
        <dbReference type="EMBL" id="KAG0140040.1"/>
    </source>
</evidence>
<keyword evidence="1" id="KW-1133">Transmembrane helix</keyword>
<evidence type="ECO:0000256" key="1">
    <source>
        <dbReference type="SAM" id="Phobius"/>
    </source>
</evidence>
<gene>
    <name evidence="2" type="ORF">CROQUDRAFT_665718</name>
</gene>
<name>A0A9P6N5Y4_9BASI</name>
<reference evidence="2" key="1">
    <citation type="submission" date="2013-11" db="EMBL/GenBank/DDBJ databases">
        <title>Genome sequence of the fusiform rust pathogen reveals effectors for host alternation and coevolution with pine.</title>
        <authorList>
            <consortium name="DOE Joint Genome Institute"/>
            <person name="Smith K."/>
            <person name="Pendleton A."/>
            <person name="Kubisiak T."/>
            <person name="Anderson C."/>
            <person name="Salamov A."/>
            <person name="Aerts A."/>
            <person name="Riley R."/>
            <person name="Clum A."/>
            <person name="Lindquist E."/>
            <person name="Ence D."/>
            <person name="Campbell M."/>
            <person name="Kronenberg Z."/>
            <person name="Feau N."/>
            <person name="Dhillon B."/>
            <person name="Hamelin R."/>
            <person name="Burleigh J."/>
            <person name="Smith J."/>
            <person name="Yandell M."/>
            <person name="Nelson C."/>
            <person name="Grigoriev I."/>
            <person name="Davis J."/>
        </authorList>
    </citation>
    <scope>NUCLEOTIDE SEQUENCE</scope>
    <source>
        <strain evidence="2">G11</strain>
    </source>
</reference>
<dbReference type="AlphaFoldDB" id="A0A9P6N5Y4"/>
<keyword evidence="1" id="KW-0472">Membrane</keyword>
<organism evidence="2 3">
    <name type="scientific">Cronartium quercuum f. sp. fusiforme G11</name>
    <dbReference type="NCBI Taxonomy" id="708437"/>
    <lineage>
        <taxon>Eukaryota</taxon>
        <taxon>Fungi</taxon>
        <taxon>Dikarya</taxon>
        <taxon>Basidiomycota</taxon>
        <taxon>Pucciniomycotina</taxon>
        <taxon>Pucciniomycetes</taxon>
        <taxon>Pucciniales</taxon>
        <taxon>Coleosporiaceae</taxon>
        <taxon>Cronartium</taxon>
    </lineage>
</organism>
<feature type="non-terminal residue" evidence="2">
    <location>
        <position position="1"/>
    </location>
</feature>
<protein>
    <submittedName>
        <fullName evidence="2">Uncharacterized protein</fullName>
    </submittedName>
</protein>
<evidence type="ECO:0000313" key="3">
    <source>
        <dbReference type="Proteomes" id="UP000886653"/>
    </source>
</evidence>
<dbReference type="Proteomes" id="UP000886653">
    <property type="component" value="Unassembled WGS sequence"/>
</dbReference>
<feature type="transmembrane region" description="Helical" evidence="1">
    <location>
        <begin position="19"/>
        <end position="36"/>
    </location>
</feature>
<feature type="non-terminal residue" evidence="2">
    <location>
        <position position="53"/>
    </location>
</feature>